<name>A0A914L4W6_MELIC</name>
<protein>
    <submittedName>
        <fullName evidence="2">Uncharacterized protein</fullName>
    </submittedName>
</protein>
<accession>A0A914L4W6</accession>
<reference evidence="2" key="1">
    <citation type="submission" date="2022-11" db="UniProtKB">
        <authorList>
            <consortium name="WormBaseParasite"/>
        </authorList>
    </citation>
    <scope>IDENTIFICATION</scope>
</reference>
<sequence>MMLVRNRATRVIGIIDQWLDHLIGLNEALFVQNYFMMVRMRVTINALLEEALPDFSRNV</sequence>
<proteinExistence type="predicted"/>
<keyword evidence="1" id="KW-1185">Reference proteome</keyword>
<organism evidence="1 2">
    <name type="scientific">Meloidogyne incognita</name>
    <name type="common">Southern root-knot nematode worm</name>
    <name type="synonym">Oxyuris incognita</name>
    <dbReference type="NCBI Taxonomy" id="6306"/>
    <lineage>
        <taxon>Eukaryota</taxon>
        <taxon>Metazoa</taxon>
        <taxon>Ecdysozoa</taxon>
        <taxon>Nematoda</taxon>
        <taxon>Chromadorea</taxon>
        <taxon>Rhabditida</taxon>
        <taxon>Tylenchina</taxon>
        <taxon>Tylenchomorpha</taxon>
        <taxon>Tylenchoidea</taxon>
        <taxon>Meloidogynidae</taxon>
        <taxon>Meloidogyninae</taxon>
        <taxon>Meloidogyne</taxon>
        <taxon>Meloidogyne incognita group</taxon>
    </lineage>
</organism>
<dbReference type="Proteomes" id="UP000887563">
    <property type="component" value="Unplaced"/>
</dbReference>
<evidence type="ECO:0000313" key="2">
    <source>
        <dbReference type="WBParaSite" id="Minc3s00260g08842"/>
    </source>
</evidence>
<dbReference type="WBParaSite" id="Minc3s00260g08842">
    <property type="protein sequence ID" value="Minc3s00260g08842"/>
    <property type="gene ID" value="Minc3s00260g08842"/>
</dbReference>
<evidence type="ECO:0000313" key="1">
    <source>
        <dbReference type="Proteomes" id="UP000887563"/>
    </source>
</evidence>
<dbReference type="AlphaFoldDB" id="A0A914L4W6"/>